<accession>A0A935Q1A7</accession>
<proteinExistence type="predicted"/>
<dbReference type="Proteomes" id="UP000697998">
    <property type="component" value="Unassembled WGS sequence"/>
</dbReference>
<name>A0A935Q1A7_9PROT</name>
<dbReference type="EMBL" id="JADJMH010000034">
    <property type="protein sequence ID" value="MBK7677200.1"/>
    <property type="molecule type" value="Genomic_DNA"/>
</dbReference>
<evidence type="ECO:0000313" key="2">
    <source>
        <dbReference type="Proteomes" id="UP000697998"/>
    </source>
</evidence>
<gene>
    <name evidence="1" type="ORF">IPJ27_21960</name>
</gene>
<reference evidence="1 2" key="1">
    <citation type="submission" date="2020-10" db="EMBL/GenBank/DDBJ databases">
        <title>Connecting structure to function with the recovery of over 1000 high-quality activated sludge metagenome-assembled genomes encoding full-length rRNA genes using long-read sequencing.</title>
        <authorList>
            <person name="Singleton C.M."/>
            <person name="Petriglieri F."/>
            <person name="Kristensen J.M."/>
            <person name="Kirkegaard R.H."/>
            <person name="Michaelsen T.Y."/>
            <person name="Andersen M.H."/>
            <person name="Karst S.M."/>
            <person name="Dueholm M.S."/>
            <person name="Nielsen P.H."/>
            <person name="Albertsen M."/>
        </authorList>
    </citation>
    <scope>NUCLEOTIDE SEQUENCE [LARGE SCALE GENOMIC DNA]</scope>
    <source>
        <strain evidence="1">EsbW_18-Q3-R4-48_BATAC.285</strain>
    </source>
</reference>
<organism evidence="1 2">
    <name type="scientific">Candidatus Accumulibacter proximus</name>
    <dbReference type="NCBI Taxonomy" id="2954385"/>
    <lineage>
        <taxon>Bacteria</taxon>
        <taxon>Pseudomonadati</taxon>
        <taxon>Pseudomonadota</taxon>
        <taxon>Betaproteobacteria</taxon>
        <taxon>Candidatus Accumulibacter</taxon>
    </lineage>
</organism>
<sequence>MEQPLRIFERQDFTPAGRQRRLFEKHRLGLLAQPLPGNQWLTRCGGGGGL</sequence>
<comment type="caution">
    <text evidence="1">The sequence shown here is derived from an EMBL/GenBank/DDBJ whole genome shotgun (WGS) entry which is preliminary data.</text>
</comment>
<protein>
    <submittedName>
        <fullName evidence="1">Uncharacterized protein</fullName>
    </submittedName>
</protein>
<dbReference type="AlphaFoldDB" id="A0A935Q1A7"/>
<evidence type="ECO:0000313" key="1">
    <source>
        <dbReference type="EMBL" id="MBK7677200.1"/>
    </source>
</evidence>